<dbReference type="UniPathway" id="UPA00214"/>
<dbReference type="PANTHER" id="PTHR43725">
    <property type="entry name" value="UDP-GLUCOSE 4-EPIMERASE"/>
    <property type="match status" value="1"/>
</dbReference>
<dbReference type="EMBL" id="MEXV01000027">
    <property type="protein sequence ID" value="OGD12035.1"/>
    <property type="molecule type" value="Genomic_DNA"/>
</dbReference>
<comment type="catalytic activity">
    <reaction evidence="1">
        <text>UDP-alpha-D-glucose = UDP-alpha-D-galactose</text>
        <dbReference type="Rhea" id="RHEA:22168"/>
        <dbReference type="ChEBI" id="CHEBI:58885"/>
        <dbReference type="ChEBI" id="CHEBI:66914"/>
        <dbReference type="EC" id="5.1.3.2"/>
    </reaction>
</comment>
<evidence type="ECO:0000256" key="7">
    <source>
        <dbReference type="ARBA" id="ARBA00023027"/>
    </source>
</evidence>
<keyword evidence="7" id="KW-0520">NAD</keyword>
<dbReference type="Gene3D" id="3.90.25.10">
    <property type="entry name" value="UDP-galactose 4-epimerase, domain 1"/>
    <property type="match status" value="1"/>
</dbReference>
<keyword evidence="9" id="KW-0119">Carbohydrate metabolism</keyword>
<evidence type="ECO:0000256" key="1">
    <source>
        <dbReference type="ARBA" id="ARBA00000083"/>
    </source>
</evidence>
<evidence type="ECO:0000259" key="12">
    <source>
        <dbReference type="Pfam" id="PF01370"/>
    </source>
</evidence>
<dbReference type="InterPro" id="IPR036291">
    <property type="entry name" value="NAD(P)-bd_dom_sf"/>
</dbReference>
<dbReference type="NCBIfam" id="TIGR01179">
    <property type="entry name" value="galE"/>
    <property type="match status" value="1"/>
</dbReference>
<dbReference type="GO" id="GO:0033499">
    <property type="term" value="P:galactose catabolic process via UDP-galactose, Leloir pathway"/>
    <property type="evidence" value="ECO:0007669"/>
    <property type="project" value="TreeGrafter"/>
</dbReference>
<sequence>MILVTGGCGYIGSHLVKRLSEIGEQVVVFDNLSAGSPSALLHNEELIVGDIRDTVSLARLFTTHSFETVYHLAALVNAAESDEKKSEYQLVNEKGSDNLWLAAKSVGVKYYLYSSSAAVYGIPHTRSPLAEDSAINPSNVYGETKYAAERSLIKIIEDSGKYGIFRFFNVGGAEEEGRLRQSRESRAIMQRLFAVANGEVPKVIISGHDYDTADGTVHRDFVHVEDIAMALVVGLAYLKQANNSFTVNLGGGHTTSIKELHSITEEITNRKIPIEYTSKIPGDIDYSLSDISLAGSLLAWHPKRDIRKIVKDGWNAYAKQN</sequence>
<evidence type="ECO:0000256" key="6">
    <source>
        <dbReference type="ARBA" id="ARBA00018569"/>
    </source>
</evidence>
<dbReference type="Pfam" id="PF01370">
    <property type="entry name" value="Epimerase"/>
    <property type="match status" value="1"/>
</dbReference>
<evidence type="ECO:0000256" key="5">
    <source>
        <dbReference type="ARBA" id="ARBA00013189"/>
    </source>
</evidence>
<comment type="pathway">
    <text evidence="3">Carbohydrate metabolism; galactose metabolism.</text>
</comment>
<dbReference type="Gene3D" id="3.40.50.720">
    <property type="entry name" value="NAD(P)-binding Rossmann-like Domain"/>
    <property type="match status" value="1"/>
</dbReference>
<evidence type="ECO:0000256" key="3">
    <source>
        <dbReference type="ARBA" id="ARBA00004947"/>
    </source>
</evidence>
<evidence type="ECO:0000313" key="14">
    <source>
        <dbReference type="Proteomes" id="UP000178579"/>
    </source>
</evidence>
<accession>A0A1F5A0C2</accession>
<evidence type="ECO:0000256" key="2">
    <source>
        <dbReference type="ARBA" id="ARBA00001911"/>
    </source>
</evidence>
<dbReference type="Proteomes" id="UP000178579">
    <property type="component" value="Unassembled WGS sequence"/>
</dbReference>
<evidence type="ECO:0000256" key="10">
    <source>
        <dbReference type="ARBA" id="ARBA00031367"/>
    </source>
</evidence>
<evidence type="ECO:0000256" key="4">
    <source>
        <dbReference type="ARBA" id="ARBA00007637"/>
    </source>
</evidence>
<dbReference type="EC" id="5.1.3.2" evidence="5"/>
<evidence type="ECO:0000313" key="13">
    <source>
        <dbReference type="EMBL" id="OGD12035.1"/>
    </source>
</evidence>
<comment type="similarity">
    <text evidence="4">Belongs to the NAD(P)-dependent epimerase/dehydratase family.</text>
</comment>
<evidence type="ECO:0000256" key="11">
    <source>
        <dbReference type="ARBA" id="ARBA00033067"/>
    </source>
</evidence>
<dbReference type="PANTHER" id="PTHR43725:SF53">
    <property type="entry name" value="UDP-ARABINOSE 4-EPIMERASE 1"/>
    <property type="match status" value="1"/>
</dbReference>
<name>A0A1F5A0C2_9BACT</name>
<dbReference type="InterPro" id="IPR005886">
    <property type="entry name" value="UDP_G4E"/>
</dbReference>
<dbReference type="GO" id="GO:0003978">
    <property type="term" value="F:UDP-glucose 4-epimerase activity"/>
    <property type="evidence" value="ECO:0007669"/>
    <property type="project" value="UniProtKB-EC"/>
</dbReference>
<reference evidence="13 14" key="1">
    <citation type="journal article" date="2016" name="Nat. Commun.">
        <title>Thousands of microbial genomes shed light on interconnected biogeochemical processes in an aquifer system.</title>
        <authorList>
            <person name="Anantharaman K."/>
            <person name="Brown C.T."/>
            <person name="Hug L.A."/>
            <person name="Sharon I."/>
            <person name="Castelle C.J."/>
            <person name="Probst A.J."/>
            <person name="Thomas B.C."/>
            <person name="Singh A."/>
            <person name="Wilkins M.J."/>
            <person name="Karaoz U."/>
            <person name="Brodie E.L."/>
            <person name="Williams K.H."/>
            <person name="Hubbard S.S."/>
            <person name="Banfield J.F."/>
        </authorList>
    </citation>
    <scope>NUCLEOTIDE SEQUENCE [LARGE SCALE GENOMIC DNA]</scope>
</reference>
<dbReference type="InterPro" id="IPR001509">
    <property type="entry name" value="Epimerase_deHydtase"/>
</dbReference>
<comment type="caution">
    <text evidence="13">The sequence shown here is derived from an EMBL/GenBank/DDBJ whole genome shotgun (WGS) entry which is preliminary data.</text>
</comment>
<evidence type="ECO:0000256" key="8">
    <source>
        <dbReference type="ARBA" id="ARBA00023235"/>
    </source>
</evidence>
<dbReference type="SUPFAM" id="SSF51735">
    <property type="entry name" value="NAD(P)-binding Rossmann-fold domains"/>
    <property type="match status" value="1"/>
</dbReference>
<dbReference type="AlphaFoldDB" id="A0A1F5A0C2"/>
<comment type="cofactor">
    <cofactor evidence="2">
        <name>NAD(+)</name>
        <dbReference type="ChEBI" id="CHEBI:57540"/>
    </cofactor>
</comment>
<keyword evidence="8" id="KW-0413">Isomerase</keyword>
<organism evidence="13 14">
    <name type="scientific">Candidatus Amesbacteria bacterium RIFOXYD1_FULL_47_9</name>
    <dbReference type="NCBI Taxonomy" id="1797267"/>
    <lineage>
        <taxon>Bacteria</taxon>
        <taxon>Candidatus Amesiibacteriota</taxon>
    </lineage>
</organism>
<evidence type="ECO:0000256" key="9">
    <source>
        <dbReference type="ARBA" id="ARBA00023277"/>
    </source>
</evidence>
<proteinExistence type="inferred from homology"/>
<gene>
    <name evidence="13" type="ORF">A2576_00620</name>
</gene>
<protein>
    <recommendedName>
        <fullName evidence="6">UDP-glucose 4-epimerase</fullName>
        <ecNumber evidence="5">5.1.3.2</ecNumber>
    </recommendedName>
    <alternativeName>
        <fullName evidence="11">Galactowaldenase</fullName>
    </alternativeName>
    <alternativeName>
        <fullName evidence="10">UDP-galactose 4-epimerase</fullName>
    </alternativeName>
</protein>
<feature type="domain" description="NAD-dependent epimerase/dehydratase" evidence="12">
    <location>
        <begin position="2"/>
        <end position="250"/>
    </location>
</feature>